<dbReference type="AlphaFoldDB" id="A0A7Z2YFG1"/>
<dbReference type="Pfam" id="PF06178">
    <property type="entry name" value="KdgM"/>
    <property type="match status" value="1"/>
</dbReference>
<dbReference type="RefSeq" id="WP_164650377.1">
    <property type="nucleotide sequence ID" value="NZ_CP047476.1"/>
</dbReference>
<evidence type="ECO:0008006" key="5">
    <source>
        <dbReference type="Google" id="ProtNLM"/>
    </source>
</evidence>
<evidence type="ECO:0000256" key="1">
    <source>
        <dbReference type="ARBA" id="ARBA00022729"/>
    </source>
</evidence>
<keyword evidence="4" id="KW-1185">Reference proteome</keyword>
<dbReference type="PANTHER" id="PTHR38105:SF5">
    <property type="entry name" value="OUTER MEMBRANE PROTEIN"/>
    <property type="match status" value="1"/>
</dbReference>
<dbReference type="Gene3D" id="2.40.160.40">
    <property type="entry name" value="monomeric porin ompg"/>
    <property type="match status" value="1"/>
</dbReference>
<reference evidence="3 4" key="1">
    <citation type="submission" date="2020-01" db="EMBL/GenBank/DDBJ databases">
        <title>Whole genome and functional gene identification of agarase of Vibrio HN897.</title>
        <authorList>
            <person name="Liu Y."/>
            <person name="Zhao Z."/>
        </authorList>
    </citation>
    <scope>NUCLEOTIDE SEQUENCE [LARGE SCALE GENOMIC DNA]</scope>
    <source>
        <strain evidence="3 4">HN897</strain>
    </source>
</reference>
<dbReference type="GO" id="GO:0015772">
    <property type="term" value="P:oligosaccharide transport"/>
    <property type="evidence" value="ECO:0007669"/>
    <property type="project" value="TreeGrafter"/>
</dbReference>
<organism evidence="3 4">
    <name type="scientific">Vibrio astriarenae</name>
    <dbReference type="NCBI Taxonomy" id="1481923"/>
    <lineage>
        <taxon>Bacteria</taxon>
        <taxon>Pseudomonadati</taxon>
        <taxon>Pseudomonadota</taxon>
        <taxon>Gammaproteobacteria</taxon>
        <taxon>Vibrionales</taxon>
        <taxon>Vibrionaceae</taxon>
        <taxon>Vibrio</taxon>
    </lineage>
</organism>
<accession>A0A7Z2YFG1</accession>
<proteinExistence type="predicted"/>
<name>A0A7Z2YFG1_9VIBR</name>
<dbReference type="GO" id="GO:0009279">
    <property type="term" value="C:cell outer membrane"/>
    <property type="evidence" value="ECO:0007669"/>
    <property type="project" value="TreeGrafter"/>
</dbReference>
<dbReference type="InterPro" id="IPR009331">
    <property type="entry name" value="Oligogalacturonate-sp_porin"/>
</dbReference>
<dbReference type="KEGG" id="vas:GT360_18230"/>
<feature type="signal peptide" evidence="2">
    <location>
        <begin position="1"/>
        <end position="22"/>
    </location>
</feature>
<keyword evidence="1 2" id="KW-0732">Signal</keyword>
<gene>
    <name evidence="3" type="ORF">GT360_18230</name>
</gene>
<dbReference type="InterPro" id="IPR053713">
    <property type="entry name" value="Bact_OM_Channel_sf"/>
</dbReference>
<evidence type="ECO:0000313" key="3">
    <source>
        <dbReference type="EMBL" id="QIA65477.1"/>
    </source>
</evidence>
<evidence type="ECO:0000313" key="4">
    <source>
        <dbReference type="Proteomes" id="UP000464262"/>
    </source>
</evidence>
<dbReference type="EMBL" id="CP047476">
    <property type="protein sequence ID" value="QIA65477.1"/>
    <property type="molecule type" value="Genomic_DNA"/>
</dbReference>
<sequence>MKKANLLTLAVASAVLSTSVSATTLMVRQEYLPKAEQFNPNNTNATLVKLSGSTGKTFMGLQAVHKGEKLDRYALSSTEAQLGYRYDLNDTIRLTPQLQATATGSGIGWKPMFAMTYKLGAGFSTTLLYKHEFFVRQEDNSNGSTTEKSQYQASINYADGPLRLGVKYDYHKGLDGQRYYNGKEFKQELEFSTYYRVARGLTPFVNLAAVPVHWKSDEYQLRTRVGVLYSF</sequence>
<dbReference type="Proteomes" id="UP000464262">
    <property type="component" value="Chromosome 2"/>
</dbReference>
<dbReference type="GO" id="GO:0015288">
    <property type="term" value="F:porin activity"/>
    <property type="evidence" value="ECO:0007669"/>
    <property type="project" value="TreeGrafter"/>
</dbReference>
<feature type="chain" id="PRO_5031342188" description="Porin" evidence="2">
    <location>
        <begin position="23"/>
        <end position="231"/>
    </location>
</feature>
<dbReference type="PANTHER" id="PTHR38105">
    <property type="entry name" value="OUTER MEMBRANE PROTEIN-RELATED-RELATED"/>
    <property type="match status" value="1"/>
</dbReference>
<protein>
    <recommendedName>
        <fullName evidence="5">Porin</fullName>
    </recommendedName>
</protein>
<evidence type="ECO:0000256" key="2">
    <source>
        <dbReference type="SAM" id="SignalP"/>
    </source>
</evidence>